<dbReference type="EMBL" id="JBHTCM010000006">
    <property type="protein sequence ID" value="MFC7332655.1"/>
    <property type="molecule type" value="Genomic_DNA"/>
</dbReference>
<dbReference type="InterPro" id="IPR000014">
    <property type="entry name" value="PAS"/>
</dbReference>
<dbReference type="RefSeq" id="WP_377357202.1">
    <property type="nucleotide sequence ID" value="NZ_JBHTCM010000006.1"/>
</dbReference>
<keyword evidence="9" id="KW-0547">Nucleotide-binding</keyword>
<keyword evidence="4" id="KW-0808">Transferase</keyword>
<evidence type="ECO:0000256" key="5">
    <source>
        <dbReference type="ARBA" id="ARBA00022777"/>
    </source>
</evidence>
<evidence type="ECO:0000256" key="2">
    <source>
        <dbReference type="ARBA" id="ARBA00012438"/>
    </source>
</evidence>
<dbReference type="CDD" id="cd00075">
    <property type="entry name" value="HATPase"/>
    <property type="match status" value="1"/>
</dbReference>
<dbReference type="Pfam" id="PF12860">
    <property type="entry name" value="PAS_7"/>
    <property type="match status" value="2"/>
</dbReference>
<dbReference type="SMART" id="SM00091">
    <property type="entry name" value="PAS"/>
    <property type="match status" value="4"/>
</dbReference>
<dbReference type="PROSITE" id="PS50109">
    <property type="entry name" value="HIS_KIN"/>
    <property type="match status" value="1"/>
</dbReference>
<dbReference type="InterPro" id="IPR050736">
    <property type="entry name" value="Sensor_HK_Regulatory"/>
</dbReference>
<evidence type="ECO:0000256" key="3">
    <source>
        <dbReference type="ARBA" id="ARBA00022553"/>
    </source>
</evidence>
<dbReference type="InterPro" id="IPR003594">
    <property type="entry name" value="HATPase_dom"/>
</dbReference>
<dbReference type="PANTHER" id="PTHR43711:SF31">
    <property type="entry name" value="HISTIDINE KINASE"/>
    <property type="match status" value="1"/>
</dbReference>
<evidence type="ECO:0000259" key="8">
    <source>
        <dbReference type="PROSITE" id="PS50109"/>
    </source>
</evidence>
<dbReference type="InterPro" id="IPR036890">
    <property type="entry name" value="HATPase_C_sf"/>
</dbReference>
<dbReference type="Gene3D" id="3.30.450.20">
    <property type="entry name" value="PAS domain"/>
    <property type="match status" value="2"/>
</dbReference>
<keyword evidence="6" id="KW-0902">Two-component regulatory system</keyword>
<sequence length="821" mass="89435">MRPPLGTYLAGIGAGILGLAGVAFLALSDSGLPPALLAAAVLALGLGLGGALLRVRTLTAAGWAEVQRAETEVRNLRALVAASPDPWCAWSTGGAQAASPRFAEALAIPEARRLEDVETALDPSDAAALHGSFRHLQETGEPFLLTVRRADGGRVFQLAGRRAGTGDGERFDLLWLRDMTATATDLARGVEARNRAEEECRRLSLALDTVPVPVWLRGADLSIVWCNRAFARLLDADPRAVVDLGLELPGGALALPPRDLAMRARNGAHAETESRYLVVDGDRRLFRLTEMPLDRPDLQLGFGLDITGEQEIADELERHVSAHAEVLEQLGSAIAIFGADTRLRFYNRAYAQLWGLDEVWLDSEPGYGELLEDMRARRKLTEQVDFPRWKRQRLAQFTSLLEPEEEMVHLPDGRTLRTLTVPHPFGGLMFVQEDVTHTLALESSYNTLMAVQQETLDNLEEAVAVFGGDGRLKLHNPAFLRLWRLGEADLAGEPHIAALVERVRPLMDVGGDWAARRAELVAGLLDRMPRTSRMERVDGSVLTYSQVPLPDGAVLFSAMDVTDSARVEQALRATNEALETADRLKSEFIANVSYQLRTPLNAIMGFAEILNNQYFGPLNPRQIEYARGVLEASRRLLSLVNDILDLATIEAGFMVLERAPVEIAGLLNGVATLTRDWARQQELDLRTEIPAGIGTLEADEKRLKQALFNLVSNAVRFTPAGGRIVLSARREGDAVVLGVRDTGIGIPQDDQQRVFGRFERAHHQSRSGGAGLGLSLVKSIIELHGGRVEIESAPEHGTEVRCRLPTGPALAEPVAGKAAAG</sequence>
<feature type="transmembrane region" description="Helical" evidence="7">
    <location>
        <begin position="34"/>
        <end position="53"/>
    </location>
</feature>
<dbReference type="PRINTS" id="PR00344">
    <property type="entry name" value="BCTRLSENSOR"/>
</dbReference>
<dbReference type="Gene3D" id="3.30.565.10">
    <property type="entry name" value="Histidine kinase-like ATPase, C-terminal domain"/>
    <property type="match status" value="1"/>
</dbReference>
<comment type="catalytic activity">
    <reaction evidence="1">
        <text>ATP + protein L-histidine = ADP + protein N-phospho-L-histidine.</text>
        <dbReference type="EC" id="2.7.13.3"/>
    </reaction>
</comment>
<protein>
    <recommendedName>
        <fullName evidence="2">histidine kinase</fullName>
        <ecNumber evidence="2">2.7.13.3</ecNumber>
    </recommendedName>
</protein>
<dbReference type="Pfam" id="PF13188">
    <property type="entry name" value="PAS_8"/>
    <property type="match status" value="1"/>
</dbReference>
<dbReference type="Pfam" id="PF02518">
    <property type="entry name" value="HATPase_c"/>
    <property type="match status" value="1"/>
</dbReference>
<dbReference type="Proteomes" id="UP001596456">
    <property type="component" value="Unassembled WGS sequence"/>
</dbReference>
<keyword evidence="7" id="KW-0812">Transmembrane</keyword>
<evidence type="ECO:0000256" key="7">
    <source>
        <dbReference type="SAM" id="Phobius"/>
    </source>
</evidence>
<dbReference type="InterPro" id="IPR036097">
    <property type="entry name" value="HisK_dim/P_sf"/>
</dbReference>
<evidence type="ECO:0000313" key="10">
    <source>
        <dbReference type="Proteomes" id="UP001596456"/>
    </source>
</evidence>
<keyword evidence="9" id="KW-0067">ATP-binding</keyword>
<dbReference type="EC" id="2.7.13.3" evidence="2"/>
<keyword evidence="3" id="KW-0597">Phosphoprotein</keyword>
<reference evidence="10" key="1">
    <citation type="journal article" date="2019" name="Int. J. Syst. Evol. Microbiol.">
        <title>The Global Catalogue of Microorganisms (GCM) 10K type strain sequencing project: providing services to taxonomists for standard genome sequencing and annotation.</title>
        <authorList>
            <consortium name="The Broad Institute Genomics Platform"/>
            <consortium name="The Broad Institute Genome Sequencing Center for Infectious Disease"/>
            <person name="Wu L."/>
            <person name="Ma J."/>
        </authorList>
    </citation>
    <scope>NUCLEOTIDE SEQUENCE [LARGE SCALE GENOMIC DNA]</scope>
    <source>
        <strain evidence="10">CGMCC 1.16275</strain>
    </source>
</reference>
<evidence type="ECO:0000256" key="1">
    <source>
        <dbReference type="ARBA" id="ARBA00000085"/>
    </source>
</evidence>
<accession>A0ABW2KUJ7</accession>
<evidence type="ECO:0000256" key="6">
    <source>
        <dbReference type="ARBA" id="ARBA00023012"/>
    </source>
</evidence>
<dbReference type="InterPro" id="IPR004358">
    <property type="entry name" value="Sig_transdc_His_kin-like_C"/>
</dbReference>
<dbReference type="CDD" id="cd00082">
    <property type="entry name" value="HisKA"/>
    <property type="match status" value="1"/>
</dbReference>
<dbReference type="Gene3D" id="1.10.287.130">
    <property type="match status" value="1"/>
</dbReference>
<name>A0ABW2KUJ7_9PROT</name>
<dbReference type="SMART" id="SM00388">
    <property type="entry name" value="HisKA"/>
    <property type="match status" value="1"/>
</dbReference>
<feature type="domain" description="Histidine kinase" evidence="8">
    <location>
        <begin position="591"/>
        <end position="808"/>
    </location>
</feature>
<dbReference type="SUPFAM" id="SSF55785">
    <property type="entry name" value="PYP-like sensor domain (PAS domain)"/>
    <property type="match status" value="3"/>
</dbReference>
<proteinExistence type="predicted"/>
<gene>
    <name evidence="9" type="ORF">ACFQPS_05735</name>
</gene>
<keyword evidence="10" id="KW-1185">Reference proteome</keyword>
<dbReference type="Pfam" id="PF00512">
    <property type="entry name" value="HisKA"/>
    <property type="match status" value="1"/>
</dbReference>
<dbReference type="InterPro" id="IPR003661">
    <property type="entry name" value="HisK_dim/P_dom"/>
</dbReference>
<comment type="caution">
    <text evidence="9">The sequence shown here is derived from an EMBL/GenBank/DDBJ whole genome shotgun (WGS) entry which is preliminary data.</text>
</comment>
<evidence type="ECO:0000313" key="9">
    <source>
        <dbReference type="EMBL" id="MFC7332655.1"/>
    </source>
</evidence>
<dbReference type="GO" id="GO:0005524">
    <property type="term" value="F:ATP binding"/>
    <property type="evidence" value="ECO:0007669"/>
    <property type="project" value="UniProtKB-KW"/>
</dbReference>
<dbReference type="InterPro" id="IPR005467">
    <property type="entry name" value="His_kinase_dom"/>
</dbReference>
<dbReference type="SUPFAM" id="SSF47384">
    <property type="entry name" value="Homodimeric domain of signal transducing histidine kinase"/>
    <property type="match status" value="1"/>
</dbReference>
<feature type="transmembrane region" description="Helical" evidence="7">
    <location>
        <begin position="6"/>
        <end position="27"/>
    </location>
</feature>
<dbReference type="InterPro" id="IPR035965">
    <property type="entry name" value="PAS-like_dom_sf"/>
</dbReference>
<organism evidence="9 10">
    <name type="scientific">Rhodocista pekingensis</name>
    <dbReference type="NCBI Taxonomy" id="201185"/>
    <lineage>
        <taxon>Bacteria</taxon>
        <taxon>Pseudomonadati</taxon>
        <taxon>Pseudomonadota</taxon>
        <taxon>Alphaproteobacteria</taxon>
        <taxon>Rhodospirillales</taxon>
        <taxon>Azospirillaceae</taxon>
        <taxon>Rhodocista</taxon>
    </lineage>
</organism>
<keyword evidence="5" id="KW-0418">Kinase</keyword>
<keyword evidence="7" id="KW-0472">Membrane</keyword>
<dbReference type="PANTHER" id="PTHR43711">
    <property type="entry name" value="TWO-COMPONENT HISTIDINE KINASE"/>
    <property type="match status" value="1"/>
</dbReference>
<dbReference type="SUPFAM" id="SSF55874">
    <property type="entry name" value="ATPase domain of HSP90 chaperone/DNA topoisomerase II/histidine kinase"/>
    <property type="match status" value="1"/>
</dbReference>
<evidence type="ECO:0000256" key="4">
    <source>
        <dbReference type="ARBA" id="ARBA00022679"/>
    </source>
</evidence>
<dbReference type="SMART" id="SM00387">
    <property type="entry name" value="HATPase_c"/>
    <property type="match status" value="1"/>
</dbReference>
<keyword evidence="7" id="KW-1133">Transmembrane helix</keyword>